<dbReference type="GO" id="GO:0016197">
    <property type="term" value="P:endosomal transport"/>
    <property type="evidence" value="ECO:0007669"/>
    <property type="project" value="InterPro"/>
</dbReference>
<comment type="caution">
    <text evidence="2">The sequence shown here is derived from an EMBL/GenBank/DDBJ whole genome shotgun (WGS) entry which is preliminary data.</text>
</comment>
<sequence>MTDKLPPPVKPLAAQDWETLIDDFQHGGSRRHKWTSLYPSPTLFDLALSSILKRDFPLKLHLLLFLEEFSDTSFISQEPQLLDRLIEALRLLIQSPTDGTHITFALKDQMLVSTTSIFITVDAFNKFHIRYTESLVELLLIIINRPNHGPDRQTRAVACECLRELERSCPCLLSDIAGHLWSLCQNERTHASQSYILLFTWVIHNIVVHKPNVSILNTSVPLVPFNAPQSLLSGGSSNPTNTGLNYKELRRAMAFLLESPQVLTPCGMVEFMAMIMPMATALELQPSMLKVQFFGIAYSYDPMLCHVVLKLYLWFLDALDGQEGEMARRLMLISREAQHYLVFRLLTLHWLKGFNELISSREVKQKKTMVVEMGLSFYPRLFDPLALKALKLDLLASCGICIESVKSESALGAGKSAEKLFVDGLVSVSAFKWLPSTSTETAVAFRAFRKFLIGGSSHSDTDPSATRTIMKSTVFTTLQPMLVEMMLEYQRLVPVIVAFVDRLLGCQKHHWLGEQLLQTFDEKFLPKVPMGYKVVSCFPIFDRIAGNSSIPPRGLLELLTKFMFFLVEKHGPDTGLKSWSQGSKVLGVCRTMLMHHHSSKLFLRLSRILAFSCLYFPDLEVRDNARIYLRMLICVPGKKLRDMLNLGEQLLGISPSPHSGSFFNIQPTQTSHDFNKLRNISSYVHLERVVPLLVKQSWSLSLSTFGVGSKQAGYPLGIRDSEVAVEDREIDRSTDIQIPETERIDLPHAPLRVMDSKISEILGTLRRHFSCIPDYRHMPGLKVKIACTLRFESVPFIRVWGVHSPAGGLDGVDALPAIYATVLNFSSSAPYGSIKSYHIPFLLGEPSRNEFVSGQMGSLDIVPIDNGSEEEESFRAPVTIELEPREPTPGVVDISIQTNSENGQIIRAELHSITVGIEDMFLRAIAPYDIPEEAIPGYYLDLFTALWEACGTSSNTGRETFPLKGGKGIAAISGTRSVKLLEVPATSLIRATEQYLAPFVVSVIGEPLVEIVKDGSIIRDIIWKDVASDSSLDATTSVTSPHGAPLHLTYFTGENERESLVNTSKRNMGCFLILIFLPPRSHLLFQFEDHQNFVPNSLKLGFLFLIANSILGSIISTNRVGSGGCRGFVQDDEGLSTISGHCPIPKVLRRVTIRELCPHIEQTPETERFIEALRLGENPALMLLEGVDRTFGEESAHDVGDLARISHG</sequence>
<dbReference type="GO" id="GO:0030119">
    <property type="term" value="C:AP-type membrane coat adaptor complex"/>
    <property type="evidence" value="ECO:0007669"/>
    <property type="project" value="TreeGrafter"/>
</dbReference>
<name>A0A6A1V0D7_9ROSI</name>
<dbReference type="SUPFAM" id="SSF48371">
    <property type="entry name" value="ARM repeat"/>
    <property type="match status" value="1"/>
</dbReference>
<evidence type="ECO:0000259" key="1">
    <source>
        <dbReference type="Pfam" id="PF21588"/>
    </source>
</evidence>
<dbReference type="InterPro" id="IPR048979">
    <property type="entry name" value="AP5B1_middle"/>
</dbReference>
<gene>
    <name evidence="2" type="ORF">CJ030_MR7G011665</name>
</gene>
<keyword evidence="3" id="KW-1185">Reference proteome</keyword>
<protein>
    <submittedName>
        <fullName evidence="2">AP-5 complex subunit beta-1</fullName>
    </submittedName>
</protein>
<dbReference type="EMBL" id="RXIC02000025">
    <property type="protein sequence ID" value="KAB1206112.1"/>
    <property type="molecule type" value="Genomic_DNA"/>
</dbReference>
<dbReference type="Proteomes" id="UP000516437">
    <property type="component" value="Chromosome 7"/>
</dbReference>
<dbReference type="AlphaFoldDB" id="A0A6A1V0D7"/>
<feature type="domain" description="AP5B1 middle" evidence="1">
    <location>
        <begin position="246"/>
        <end position="640"/>
    </location>
</feature>
<dbReference type="PANTHER" id="PTHR34033">
    <property type="entry name" value="AP-5 COMPLEX SUBUNIT BETA-1"/>
    <property type="match status" value="1"/>
</dbReference>
<dbReference type="PANTHER" id="PTHR34033:SF1">
    <property type="entry name" value="AP-5 COMPLEX SUBUNIT BETA-1"/>
    <property type="match status" value="1"/>
</dbReference>
<evidence type="ECO:0000313" key="2">
    <source>
        <dbReference type="EMBL" id="KAB1206112.1"/>
    </source>
</evidence>
<dbReference type="OrthoDB" id="646197at2759"/>
<reference evidence="2 3" key="1">
    <citation type="journal article" date="2019" name="Plant Biotechnol. J.">
        <title>The red bayberry genome and genetic basis of sex determination.</title>
        <authorList>
            <person name="Jia H.M."/>
            <person name="Jia H.J."/>
            <person name="Cai Q.L."/>
            <person name="Wang Y."/>
            <person name="Zhao H.B."/>
            <person name="Yang W.F."/>
            <person name="Wang G.Y."/>
            <person name="Li Y.H."/>
            <person name="Zhan D.L."/>
            <person name="Shen Y.T."/>
            <person name="Niu Q.F."/>
            <person name="Chang L."/>
            <person name="Qiu J."/>
            <person name="Zhao L."/>
            <person name="Xie H.B."/>
            <person name="Fu W.Y."/>
            <person name="Jin J."/>
            <person name="Li X.W."/>
            <person name="Jiao Y."/>
            <person name="Zhou C.C."/>
            <person name="Tu T."/>
            <person name="Chai C.Y."/>
            <person name="Gao J.L."/>
            <person name="Fan L.J."/>
            <person name="van de Weg E."/>
            <person name="Wang J.Y."/>
            <person name="Gao Z.S."/>
        </authorList>
    </citation>
    <scope>NUCLEOTIDE SEQUENCE [LARGE SCALE GENOMIC DNA]</scope>
    <source>
        <tissue evidence="2">Leaves</tissue>
    </source>
</reference>
<accession>A0A6A1V0D7</accession>
<dbReference type="InterPro" id="IPR038741">
    <property type="entry name" value="AP5B1"/>
</dbReference>
<evidence type="ECO:0000313" key="3">
    <source>
        <dbReference type="Proteomes" id="UP000516437"/>
    </source>
</evidence>
<proteinExistence type="predicted"/>
<dbReference type="InterPro" id="IPR016024">
    <property type="entry name" value="ARM-type_fold"/>
</dbReference>
<organism evidence="2 3">
    <name type="scientific">Morella rubra</name>
    <name type="common">Chinese bayberry</name>
    <dbReference type="NCBI Taxonomy" id="262757"/>
    <lineage>
        <taxon>Eukaryota</taxon>
        <taxon>Viridiplantae</taxon>
        <taxon>Streptophyta</taxon>
        <taxon>Embryophyta</taxon>
        <taxon>Tracheophyta</taxon>
        <taxon>Spermatophyta</taxon>
        <taxon>Magnoliopsida</taxon>
        <taxon>eudicotyledons</taxon>
        <taxon>Gunneridae</taxon>
        <taxon>Pentapetalae</taxon>
        <taxon>rosids</taxon>
        <taxon>fabids</taxon>
        <taxon>Fagales</taxon>
        <taxon>Myricaceae</taxon>
        <taxon>Morella</taxon>
    </lineage>
</organism>
<dbReference type="Pfam" id="PF21588">
    <property type="entry name" value="AP5B1_middle"/>
    <property type="match status" value="1"/>
</dbReference>